<keyword evidence="3" id="KW-1185">Reference proteome</keyword>
<keyword evidence="1" id="KW-0812">Transmembrane</keyword>
<feature type="transmembrane region" description="Helical" evidence="1">
    <location>
        <begin position="75"/>
        <end position="98"/>
    </location>
</feature>
<evidence type="ECO:0000313" key="2">
    <source>
        <dbReference type="EMBL" id="SCV05600.1"/>
    </source>
</evidence>
<name>A0A1G4KM93_9SACH</name>
<keyword evidence="1" id="KW-1133">Transmembrane helix</keyword>
<sequence>MTFNGQMVDGWLGGIRRLNYNLRELDNNLRELFYNIFSLKVTYCLGILIGGYGIYHSLMKIPELCFTNHQLEHCFTNVMTSVVSLTGTFGCSLILILWPIYNEMSAERAENIEVGDLSIPSIGITESGQPEHATIITGVSSSTRVETSSTKGIQS</sequence>
<reference evidence="3" key="1">
    <citation type="submission" date="2016-03" db="EMBL/GenBank/DDBJ databases">
        <authorList>
            <person name="Devillers Hugo."/>
        </authorList>
    </citation>
    <scope>NUCLEOTIDE SEQUENCE [LARGE SCALE GENOMIC DNA]</scope>
</reference>
<organism evidence="2 3">
    <name type="scientific">Lachancea nothofagi CBS 11611</name>
    <dbReference type="NCBI Taxonomy" id="1266666"/>
    <lineage>
        <taxon>Eukaryota</taxon>
        <taxon>Fungi</taxon>
        <taxon>Dikarya</taxon>
        <taxon>Ascomycota</taxon>
        <taxon>Saccharomycotina</taxon>
        <taxon>Saccharomycetes</taxon>
        <taxon>Saccharomycetales</taxon>
        <taxon>Saccharomycetaceae</taxon>
        <taxon>Lachancea</taxon>
    </lineage>
</organism>
<protein>
    <submittedName>
        <fullName evidence="2">LANO_0H11056g1_1</fullName>
    </submittedName>
</protein>
<evidence type="ECO:0000256" key="1">
    <source>
        <dbReference type="SAM" id="Phobius"/>
    </source>
</evidence>
<dbReference type="EMBL" id="LT598447">
    <property type="protein sequence ID" value="SCV05600.1"/>
    <property type="molecule type" value="Genomic_DNA"/>
</dbReference>
<dbReference type="AlphaFoldDB" id="A0A1G4KM93"/>
<feature type="transmembrane region" description="Helical" evidence="1">
    <location>
        <begin position="32"/>
        <end position="55"/>
    </location>
</feature>
<evidence type="ECO:0000313" key="3">
    <source>
        <dbReference type="Proteomes" id="UP000189911"/>
    </source>
</evidence>
<accession>A0A1G4KM93</accession>
<gene>
    <name evidence="2" type="ORF">LANO_0H11056G</name>
</gene>
<keyword evidence="1" id="KW-0472">Membrane</keyword>
<dbReference type="Proteomes" id="UP000189911">
    <property type="component" value="Chromosome H"/>
</dbReference>
<proteinExistence type="predicted"/>